<evidence type="ECO:0000256" key="2">
    <source>
        <dbReference type="ARBA" id="ARBA00023002"/>
    </source>
</evidence>
<evidence type="ECO:0000256" key="1">
    <source>
        <dbReference type="ARBA" id="ARBA00006484"/>
    </source>
</evidence>
<dbReference type="PANTHER" id="PTHR42760:SF40">
    <property type="entry name" value="3-OXOACYL-[ACYL-CARRIER-PROTEIN] REDUCTASE, CHLOROPLASTIC"/>
    <property type="match status" value="1"/>
</dbReference>
<dbReference type="Pfam" id="PF00106">
    <property type="entry name" value="adh_short"/>
    <property type="match status" value="1"/>
</dbReference>
<dbReference type="FunFam" id="3.40.50.720:FF:000084">
    <property type="entry name" value="Short-chain dehydrogenase reductase"/>
    <property type="match status" value="1"/>
</dbReference>
<dbReference type="RefSeq" id="WP_259315583.1">
    <property type="nucleotide sequence ID" value="NZ_CP087164.1"/>
</dbReference>
<dbReference type="AlphaFoldDB" id="A0A9E6XWT0"/>
<protein>
    <submittedName>
        <fullName evidence="4">Dihydroanticapsin 7-dehydrogenase</fullName>
        <ecNumber evidence="4">1.1.1.385</ecNumber>
    </submittedName>
</protein>
<dbReference type="SUPFAM" id="SSF51735">
    <property type="entry name" value="NAD(P)-binding Rossmann-fold domains"/>
    <property type="match status" value="1"/>
</dbReference>
<dbReference type="PANTHER" id="PTHR42760">
    <property type="entry name" value="SHORT-CHAIN DEHYDROGENASES/REDUCTASES FAMILY MEMBER"/>
    <property type="match status" value="1"/>
</dbReference>
<evidence type="ECO:0000313" key="4">
    <source>
        <dbReference type="EMBL" id="UGS35904.1"/>
    </source>
</evidence>
<evidence type="ECO:0000256" key="3">
    <source>
        <dbReference type="RuleBase" id="RU000363"/>
    </source>
</evidence>
<dbReference type="InterPro" id="IPR036291">
    <property type="entry name" value="NAD(P)-bd_dom_sf"/>
</dbReference>
<dbReference type="PRINTS" id="PR00081">
    <property type="entry name" value="GDHRDH"/>
</dbReference>
<dbReference type="Proteomes" id="UP001162834">
    <property type="component" value="Chromosome"/>
</dbReference>
<sequence>MRSDAPASQFARPTSGRLDGRVAVVTGAGRGIGRAFALGLAGEGARVAVLSRSADELEEVVGGIRELGSDGLALVVDCMDGPAIKQAVDDAAAHFGGLDILFNNVGGLIGDLTQLVALDHDDELFEQNLFLNLTTAYYGSRAALPHMVEGGYGRIVNTGSGYAKRGGGLISYSAAKHGVVGLTRAMAYQVPQEITVNCFCPGWTETALADWDRLAVLVGSAEAARSSAASENVQQRILEAHELAPMAVLLACPESAGITGQVISVDGGYRI</sequence>
<dbReference type="GO" id="GO:0030497">
    <property type="term" value="P:fatty acid elongation"/>
    <property type="evidence" value="ECO:0007669"/>
    <property type="project" value="TreeGrafter"/>
</dbReference>
<keyword evidence="2 4" id="KW-0560">Oxidoreductase</keyword>
<dbReference type="KEGG" id="sbae:DSM104329_02301"/>
<dbReference type="Gene3D" id="3.40.50.720">
    <property type="entry name" value="NAD(P)-binding Rossmann-like Domain"/>
    <property type="match status" value="1"/>
</dbReference>
<dbReference type="EMBL" id="CP087164">
    <property type="protein sequence ID" value="UGS35904.1"/>
    <property type="molecule type" value="Genomic_DNA"/>
</dbReference>
<dbReference type="InterPro" id="IPR002347">
    <property type="entry name" value="SDR_fam"/>
</dbReference>
<dbReference type="GO" id="GO:0016616">
    <property type="term" value="F:oxidoreductase activity, acting on the CH-OH group of donors, NAD or NADP as acceptor"/>
    <property type="evidence" value="ECO:0007669"/>
    <property type="project" value="TreeGrafter"/>
</dbReference>
<name>A0A9E6XWT0_9ACTN</name>
<accession>A0A9E6XWT0</accession>
<dbReference type="PRINTS" id="PR00080">
    <property type="entry name" value="SDRFAMILY"/>
</dbReference>
<gene>
    <name evidence="4" type="primary">bacC_9</name>
    <name evidence="4" type="ORF">DSM104329_02301</name>
</gene>
<keyword evidence="5" id="KW-1185">Reference proteome</keyword>
<proteinExistence type="inferred from homology"/>
<dbReference type="CDD" id="cd05233">
    <property type="entry name" value="SDR_c"/>
    <property type="match status" value="1"/>
</dbReference>
<comment type="similarity">
    <text evidence="1 3">Belongs to the short-chain dehydrogenases/reductases (SDR) family.</text>
</comment>
<reference evidence="4" key="1">
    <citation type="journal article" date="2022" name="Int. J. Syst. Evol. Microbiol.">
        <title>Pseudomonas aegrilactucae sp. nov. and Pseudomonas morbosilactucae sp. nov., pathogens causing bacterial rot of lettuce in Japan.</title>
        <authorList>
            <person name="Sawada H."/>
            <person name="Fujikawa T."/>
            <person name="Satou M."/>
        </authorList>
    </citation>
    <scope>NUCLEOTIDE SEQUENCE</scope>
    <source>
        <strain evidence="4">0166_1</strain>
    </source>
</reference>
<dbReference type="EC" id="1.1.1.385" evidence="4"/>
<organism evidence="4 5">
    <name type="scientific">Capillimicrobium parvum</name>
    <dbReference type="NCBI Taxonomy" id="2884022"/>
    <lineage>
        <taxon>Bacteria</taxon>
        <taxon>Bacillati</taxon>
        <taxon>Actinomycetota</taxon>
        <taxon>Thermoleophilia</taxon>
        <taxon>Solirubrobacterales</taxon>
        <taxon>Capillimicrobiaceae</taxon>
        <taxon>Capillimicrobium</taxon>
    </lineage>
</organism>
<evidence type="ECO:0000313" key="5">
    <source>
        <dbReference type="Proteomes" id="UP001162834"/>
    </source>
</evidence>